<evidence type="ECO:0000259" key="2">
    <source>
        <dbReference type="Pfam" id="PF03413"/>
    </source>
</evidence>
<feature type="chain" id="PRO_5011739269" evidence="1">
    <location>
        <begin position="25"/>
        <end position="108"/>
    </location>
</feature>
<dbReference type="STRING" id="45496.SAMN04488079_11942"/>
<evidence type="ECO:0000313" key="3">
    <source>
        <dbReference type="EMBL" id="SFK68650.1"/>
    </source>
</evidence>
<dbReference type="InterPro" id="IPR025711">
    <property type="entry name" value="PepSY"/>
</dbReference>
<name>A0A1I4BJU9_9GAMM</name>
<dbReference type="EMBL" id="FOSH01000019">
    <property type="protein sequence ID" value="SFK68650.1"/>
    <property type="molecule type" value="Genomic_DNA"/>
</dbReference>
<evidence type="ECO:0000313" key="4">
    <source>
        <dbReference type="Proteomes" id="UP000198924"/>
    </source>
</evidence>
<dbReference type="Pfam" id="PF03413">
    <property type="entry name" value="PepSY"/>
    <property type="match status" value="1"/>
</dbReference>
<dbReference type="AlphaFoldDB" id="A0A1I4BJU9"/>
<proteinExistence type="predicted"/>
<keyword evidence="1" id="KW-0732">Signal</keyword>
<gene>
    <name evidence="3" type="ORF">SAMN04488079_11942</name>
</gene>
<feature type="domain" description="PepSY" evidence="2">
    <location>
        <begin position="44"/>
        <end position="103"/>
    </location>
</feature>
<keyword evidence="4" id="KW-1185">Reference proteome</keyword>
<protein>
    <submittedName>
        <fullName evidence="3">Peptidase propeptide and YPEB domain-containing protein</fullName>
    </submittedName>
</protein>
<dbReference type="Proteomes" id="UP000198924">
    <property type="component" value="Unassembled WGS sequence"/>
</dbReference>
<sequence>MKNVKTIGLIGAATMMMQMGVAHADLDADDMREIRKISEGFGLISLEEAEAKALEAKPGIVEDADLEDRAFDKGWDYEFEIVDADGGEWEVLIDAKTGEVRKTTKDWF</sequence>
<organism evidence="3 4">
    <name type="scientific">Methylophaga sulfidovorans</name>
    <dbReference type="NCBI Taxonomy" id="45496"/>
    <lineage>
        <taxon>Bacteria</taxon>
        <taxon>Pseudomonadati</taxon>
        <taxon>Pseudomonadota</taxon>
        <taxon>Gammaproteobacteria</taxon>
        <taxon>Thiotrichales</taxon>
        <taxon>Piscirickettsiaceae</taxon>
        <taxon>Methylophaga</taxon>
    </lineage>
</organism>
<dbReference type="OrthoDB" id="5772663at2"/>
<evidence type="ECO:0000256" key="1">
    <source>
        <dbReference type="SAM" id="SignalP"/>
    </source>
</evidence>
<dbReference type="Gene3D" id="3.10.450.40">
    <property type="match status" value="1"/>
</dbReference>
<dbReference type="RefSeq" id="WP_091715667.1">
    <property type="nucleotide sequence ID" value="NZ_FOSH01000019.1"/>
</dbReference>
<accession>A0A1I4BJU9</accession>
<reference evidence="4" key="1">
    <citation type="submission" date="2016-10" db="EMBL/GenBank/DDBJ databases">
        <authorList>
            <person name="Varghese N."/>
            <person name="Submissions S."/>
        </authorList>
    </citation>
    <scope>NUCLEOTIDE SEQUENCE [LARGE SCALE GENOMIC DNA]</scope>
    <source>
        <strain evidence="4">DSM 11578</strain>
    </source>
</reference>
<feature type="signal peptide" evidence="1">
    <location>
        <begin position="1"/>
        <end position="24"/>
    </location>
</feature>